<dbReference type="AlphaFoldDB" id="A0AAF0UCZ6"/>
<evidence type="ECO:0000313" key="1">
    <source>
        <dbReference type="EMBL" id="WMV43530.1"/>
    </source>
</evidence>
<gene>
    <name evidence="1" type="ORF">MTR67_036915</name>
</gene>
<dbReference type="EMBL" id="CP133619">
    <property type="protein sequence ID" value="WMV43530.1"/>
    <property type="molecule type" value="Genomic_DNA"/>
</dbReference>
<dbReference type="Proteomes" id="UP001234989">
    <property type="component" value="Chromosome 8"/>
</dbReference>
<organism evidence="1 2">
    <name type="scientific">Solanum verrucosum</name>
    <dbReference type="NCBI Taxonomy" id="315347"/>
    <lineage>
        <taxon>Eukaryota</taxon>
        <taxon>Viridiplantae</taxon>
        <taxon>Streptophyta</taxon>
        <taxon>Embryophyta</taxon>
        <taxon>Tracheophyta</taxon>
        <taxon>Spermatophyta</taxon>
        <taxon>Magnoliopsida</taxon>
        <taxon>eudicotyledons</taxon>
        <taxon>Gunneridae</taxon>
        <taxon>Pentapetalae</taxon>
        <taxon>asterids</taxon>
        <taxon>lamiids</taxon>
        <taxon>Solanales</taxon>
        <taxon>Solanaceae</taxon>
        <taxon>Solanoideae</taxon>
        <taxon>Solaneae</taxon>
        <taxon>Solanum</taxon>
    </lineage>
</organism>
<accession>A0AAF0UCZ6</accession>
<protein>
    <submittedName>
        <fullName evidence="1">Uncharacterized protein</fullName>
    </submittedName>
</protein>
<reference evidence="1" key="1">
    <citation type="submission" date="2023-08" db="EMBL/GenBank/DDBJ databases">
        <title>A de novo genome assembly of Solanum verrucosum Schlechtendal, a Mexican diploid species geographically isolated from the other diploid A-genome species in potato relatives.</title>
        <authorList>
            <person name="Hosaka K."/>
        </authorList>
    </citation>
    <scope>NUCLEOTIDE SEQUENCE</scope>
    <source>
        <tissue evidence="1">Young leaves</tissue>
    </source>
</reference>
<evidence type="ECO:0000313" key="2">
    <source>
        <dbReference type="Proteomes" id="UP001234989"/>
    </source>
</evidence>
<proteinExistence type="predicted"/>
<name>A0AAF0UCZ6_SOLVR</name>
<keyword evidence="2" id="KW-1185">Reference proteome</keyword>
<sequence length="100" mass="11242">MCCFSLHQVKLFKLSTPGQGGFIIRFSIGELSLQKTEVTGELSLPLFGGQYGKRGTLRVFENRESSMKQVKLNCILTLCFWCNQIYSNDTVSIIDVLDSL</sequence>